<dbReference type="InterPro" id="IPR017871">
    <property type="entry name" value="ABC_transporter-like_CS"/>
</dbReference>
<dbReference type="InterPro" id="IPR003593">
    <property type="entry name" value="AAA+_ATPase"/>
</dbReference>
<dbReference type="EMBL" id="PDEQ01000003">
    <property type="protein sequence ID" value="PEN14014.1"/>
    <property type="molecule type" value="Genomic_DNA"/>
</dbReference>
<keyword evidence="3" id="KW-0547">Nucleotide-binding</keyword>
<evidence type="ECO:0000256" key="3">
    <source>
        <dbReference type="ARBA" id="ARBA00022741"/>
    </source>
</evidence>
<evidence type="ECO:0000256" key="2">
    <source>
        <dbReference type="ARBA" id="ARBA00022448"/>
    </source>
</evidence>
<dbReference type="InterPro" id="IPR027417">
    <property type="entry name" value="P-loop_NTPase"/>
</dbReference>
<evidence type="ECO:0000256" key="1">
    <source>
        <dbReference type="ARBA" id="ARBA00005417"/>
    </source>
</evidence>
<dbReference type="GO" id="GO:0005524">
    <property type="term" value="F:ATP binding"/>
    <property type="evidence" value="ECO:0007669"/>
    <property type="project" value="UniProtKB-KW"/>
</dbReference>
<dbReference type="OrthoDB" id="9785229at2"/>
<dbReference type="SUPFAM" id="SSF52540">
    <property type="entry name" value="P-loop containing nucleoside triphosphate hydrolases"/>
    <property type="match status" value="1"/>
</dbReference>
<evidence type="ECO:0000313" key="7">
    <source>
        <dbReference type="Proteomes" id="UP000220102"/>
    </source>
</evidence>
<dbReference type="InterPro" id="IPR003439">
    <property type="entry name" value="ABC_transporter-like_ATP-bd"/>
</dbReference>
<evidence type="ECO:0000313" key="6">
    <source>
        <dbReference type="EMBL" id="PEN14014.1"/>
    </source>
</evidence>
<keyword evidence="7" id="KW-1185">Reference proteome</keyword>
<comment type="similarity">
    <text evidence="1">Belongs to the ABC transporter superfamily.</text>
</comment>
<dbReference type="PROSITE" id="PS50893">
    <property type="entry name" value="ABC_TRANSPORTER_2"/>
    <property type="match status" value="1"/>
</dbReference>
<dbReference type="Gene3D" id="3.40.50.300">
    <property type="entry name" value="P-loop containing nucleotide triphosphate hydrolases"/>
    <property type="match status" value="1"/>
</dbReference>
<evidence type="ECO:0000256" key="4">
    <source>
        <dbReference type="ARBA" id="ARBA00022840"/>
    </source>
</evidence>
<keyword evidence="4 6" id="KW-0067">ATP-binding</keyword>
<sequence>MQPAVSVSSLEKTYRSGVFRSRAVRALDGVSMTIPPGSIFGLLGPNGAGKTTMVKILLGVAYATGGEARLFGHEPGDPVARERVGYLPEKHDFPDFLTAPQMLNIYGQMAGVPDEIRAQRIPELLERVGLDHASEQKLSGFSKGMLQRAGLAQALLNEPDLLILDEPTDGVDPVGRREIRDILLELKEEGKTVLINSHLLSEVEKVCTEVAILNDGQLVRTGNIDELTAVDRTYTLVCTAIPNGTRAALGNIVHVSSVASQNGSGADEASLQRYSVHPEDRAGLNHVIDRLRNAGVEIDSISPVRQTLEDYFVDVVKPQQTVTG</sequence>
<evidence type="ECO:0000259" key="5">
    <source>
        <dbReference type="PROSITE" id="PS50893"/>
    </source>
</evidence>
<accession>A0A2A8CZF8</accession>
<dbReference type="RefSeq" id="WP_098075177.1">
    <property type="nucleotide sequence ID" value="NZ_PDEQ01000003.1"/>
</dbReference>
<proteinExistence type="inferred from homology"/>
<dbReference type="Proteomes" id="UP000220102">
    <property type="component" value="Unassembled WGS sequence"/>
</dbReference>
<name>A0A2A8CZF8_9BACT</name>
<dbReference type="Pfam" id="PF00005">
    <property type="entry name" value="ABC_tran"/>
    <property type="match status" value="1"/>
</dbReference>
<dbReference type="SMART" id="SM00382">
    <property type="entry name" value="AAA"/>
    <property type="match status" value="1"/>
</dbReference>
<reference evidence="6 7" key="1">
    <citation type="submission" date="2017-10" db="EMBL/GenBank/DDBJ databases">
        <title>Draft genome of Longibacter Salinarum.</title>
        <authorList>
            <person name="Goh K.M."/>
            <person name="Shamsir M.S."/>
            <person name="Lim S.W."/>
        </authorList>
    </citation>
    <scope>NUCLEOTIDE SEQUENCE [LARGE SCALE GENOMIC DNA]</scope>
    <source>
        <strain evidence="6 7">KCTC 52045</strain>
    </source>
</reference>
<organism evidence="6 7">
    <name type="scientific">Longibacter salinarum</name>
    <dbReference type="NCBI Taxonomy" id="1850348"/>
    <lineage>
        <taxon>Bacteria</taxon>
        <taxon>Pseudomonadati</taxon>
        <taxon>Rhodothermota</taxon>
        <taxon>Rhodothermia</taxon>
        <taxon>Rhodothermales</taxon>
        <taxon>Salisaetaceae</taxon>
        <taxon>Longibacter</taxon>
    </lineage>
</organism>
<gene>
    <name evidence="6" type="ORF">CRI94_08170</name>
</gene>
<protein>
    <submittedName>
        <fullName evidence="6">ABC transporter ATP-binding protein</fullName>
    </submittedName>
</protein>
<dbReference type="PANTHER" id="PTHR43335:SF2">
    <property type="entry name" value="ABC TRANSPORTER, ATP-BINDING PROTEIN"/>
    <property type="match status" value="1"/>
</dbReference>
<feature type="domain" description="ABC transporter" evidence="5">
    <location>
        <begin position="5"/>
        <end position="240"/>
    </location>
</feature>
<dbReference type="AlphaFoldDB" id="A0A2A8CZF8"/>
<comment type="caution">
    <text evidence="6">The sequence shown here is derived from an EMBL/GenBank/DDBJ whole genome shotgun (WGS) entry which is preliminary data.</text>
</comment>
<dbReference type="GO" id="GO:0016887">
    <property type="term" value="F:ATP hydrolysis activity"/>
    <property type="evidence" value="ECO:0007669"/>
    <property type="project" value="InterPro"/>
</dbReference>
<dbReference type="PANTHER" id="PTHR43335">
    <property type="entry name" value="ABC TRANSPORTER, ATP-BINDING PROTEIN"/>
    <property type="match status" value="1"/>
</dbReference>
<dbReference type="PROSITE" id="PS00211">
    <property type="entry name" value="ABC_TRANSPORTER_1"/>
    <property type="match status" value="1"/>
</dbReference>
<keyword evidence="2" id="KW-0813">Transport</keyword>